<dbReference type="Proteomes" id="UP000008694">
    <property type="component" value="Unassembled WGS sequence"/>
</dbReference>
<keyword evidence="4" id="KW-1185">Reference proteome</keyword>
<accession>D7MPN8</accession>
<dbReference type="Gramene" id="fgenesh1_pg.C_scaffold_8001840">
    <property type="protein sequence ID" value="fgenesh1_pg.C_scaffold_8001840"/>
    <property type="gene ID" value="fgenesh1_pg.C_scaffold_8001840"/>
</dbReference>
<feature type="compositionally biased region" description="Polar residues" evidence="2">
    <location>
        <begin position="9"/>
        <end position="21"/>
    </location>
</feature>
<reference evidence="4" key="1">
    <citation type="journal article" date="2011" name="Nat. Genet.">
        <title>The Arabidopsis lyrata genome sequence and the basis of rapid genome size change.</title>
        <authorList>
            <person name="Hu T.T."/>
            <person name="Pattyn P."/>
            <person name="Bakker E.G."/>
            <person name="Cao J."/>
            <person name="Cheng J.-F."/>
            <person name="Clark R.M."/>
            <person name="Fahlgren N."/>
            <person name="Fawcett J.A."/>
            <person name="Grimwood J."/>
            <person name="Gundlach H."/>
            <person name="Haberer G."/>
            <person name="Hollister J.D."/>
            <person name="Ossowski S."/>
            <person name="Ottilar R.P."/>
            <person name="Salamov A.A."/>
            <person name="Schneeberger K."/>
            <person name="Spannagl M."/>
            <person name="Wang X."/>
            <person name="Yang L."/>
            <person name="Nasrallah M.E."/>
            <person name="Bergelson J."/>
            <person name="Carrington J.C."/>
            <person name="Gaut B.S."/>
            <person name="Schmutz J."/>
            <person name="Mayer K.F.X."/>
            <person name="Van de Peer Y."/>
            <person name="Grigoriev I.V."/>
            <person name="Nordborg M."/>
            <person name="Weigel D."/>
            <person name="Guo Y.-L."/>
        </authorList>
    </citation>
    <scope>NUCLEOTIDE SEQUENCE [LARGE SCALE GENOMIC DNA]</scope>
    <source>
        <strain evidence="4">cv. MN47</strain>
    </source>
</reference>
<feature type="coiled-coil region" evidence="1">
    <location>
        <begin position="46"/>
        <end position="73"/>
    </location>
</feature>
<proteinExistence type="predicted"/>
<dbReference type="HOGENOM" id="CLU_1621272_0_0_1"/>
<evidence type="ECO:0000313" key="3">
    <source>
        <dbReference type="EMBL" id="EFH40828.1"/>
    </source>
</evidence>
<dbReference type="AlphaFoldDB" id="D7MPN8"/>
<feature type="region of interest" description="Disordered" evidence="2">
    <location>
        <begin position="1"/>
        <end position="23"/>
    </location>
</feature>
<name>D7MPN8_ARALL</name>
<sequence length="164" mass="18957">MGKRLKKCSASTDAESTTEPSQNEETDIYGFLNEILIFFLCCVKVLDDLEVTLKKQKKEIDEDEKTALKKDEEKALALDGSYLGSLRLEVRMAKRTVEYVAYPNFKGCKRCHGILSNRRYVNYVRTCRGHIHPWSPESILLRDELRRKVESKNAHEKVEAENQS</sequence>
<evidence type="ECO:0000256" key="1">
    <source>
        <dbReference type="SAM" id="Coils"/>
    </source>
</evidence>
<protein>
    <submittedName>
        <fullName evidence="3">Uncharacterized protein</fullName>
    </submittedName>
</protein>
<organism evidence="4">
    <name type="scientific">Arabidopsis lyrata subsp. lyrata</name>
    <name type="common">Lyre-leaved rock-cress</name>
    <dbReference type="NCBI Taxonomy" id="81972"/>
    <lineage>
        <taxon>Eukaryota</taxon>
        <taxon>Viridiplantae</taxon>
        <taxon>Streptophyta</taxon>
        <taxon>Embryophyta</taxon>
        <taxon>Tracheophyta</taxon>
        <taxon>Spermatophyta</taxon>
        <taxon>Magnoliopsida</taxon>
        <taxon>eudicotyledons</taxon>
        <taxon>Gunneridae</taxon>
        <taxon>Pentapetalae</taxon>
        <taxon>rosids</taxon>
        <taxon>malvids</taxon>
        <taxon>Brassicales</taxon>
        <taxon>Brassicaceae</taxon>
        <taxon>Camelineae</taxon>
        <taxon>Arabidopsis</taxon>
    </lineage>
</organism>
<gene>
    <name evidence="3" type="ORF">ARALYDRAFT_358053</name>
</gene>
<evidence type="ECO:0000313" key="4">
    <source>
        <dbReference type="Proteomes" id="UP000008694"/>
    </source>
</evidence>
<dbReference type="EMBL" id="GL348720">
    <property type="protein sequence ID" value="EFH40828.1"/>
    <property type="molecule type" value="Genomic_DNA"/>
</dbReference>
<evidence type="ECO:0000256" key="2">
    <source>
        <dbReference type="SAM" id="MobiDB-lite"/>
    </source>
</evidence>
<keyword evidence="1" id="KW-0175">Coiled coil</keyword>